<dbReference type="KEGG" id="mpp:MICPUCDRAFT_59016"/>
<dbReference type="Proteomes" id="UP000001876">
    <property type="component" value="Unassembled WGS sequence"/>
</dbReference>
<dbReference type="AlphaFoldDB" id="C1MV13"/>
<name>C1MV13_MICPC</name>
<reference evidence="2 3" key="1">
    <citation type="journal article" date="2009" name="Science">
        <title>Green evolution and dynamic adaptations revealed by genomes of the marine picoeukaryotes Micromonas.</title>
        <authorList>
            <person name="Worden A.Z."/>
            <person name="Lee J.H."/>
            <person name="Mock T."/>
            <person name="Rouze P."/>
            <person name="Simmons M.P."/>
            <person name="Aerts A.L."/>
            <person name="Allen A.E."/>
            <person name="Cuvelier M.L."/>
            <person name="Derelle E."/>
            <person name="Everett M.V."/>
            <person name="Foulon E."/>
            <person name="Grimwood J."/>
            <person name="Gundlach H."/>
            <person name="Henrissat B."/>
            <person name="Napoli C."/>
            <person name="McDonald S.M."/>
            <person name="Parker M.S."/>
            <person name="Rombauts S."/>
            <person name="Salamov A."/>
            <person name="Von Dassow P."/>
            <person name="Badger J.H."/>
            <person name="Coutinho P.M."/>
            <person name="Demir E."/>
            <person name="Dubchak I."/>
            <person name="Gentemann C."/>
            <person name="Eikrem W."/>
            <person name="Gready J.E."/>
            <person name="John U."/>
            <person name="Lanier W."/>
            <person name="Lindquist E.A."/>
            <person name="Lucas S."/>
            <person name="Mayer K.F."/>
            <person name="Moreau H."/>
            <person name="Not F."/>
            <person name="Otillar R."/>
            <person name="Panaud O."/>
            <person name="Pangilinan J."/>
            <person name="Paulsen I."/>
            <person name="Piegu B."/>
            <person name="Poliakov A."/>
            <person name="Robbens S."/>
            <person name="Schmutz J."/>
            <person name="Toulza E."/>
            <person name="Wyss T."/>
            <person name="Zelensky A."/>
            <person name="Zhou K."/>
            <person name="Armbrust E.V."/>
            <person name="Bhattacharya D."/>
            <person name="Goodenough U.W."/>
            <person name="Van de Peer Y."/>
            <person name="Grigoriev I.V."/>
        </authorList>
    </citation>
    <scope>NUCLEOTIDE SEQUENCE [LARGE SCALE GENOMIC DNA]</scope>
    <source>
        <strain evidence="2 3">CCMP1545</strain>
    </source>
</reference>
<sequence length="183" mass="19014">MARLSPLLRVGRSATAAVYRPLVGLFGGAWGDVVAVVTVATSPLRAAFAAAARLFGVVAASSPALRTVFAPIAAASKGVARVASAATAVTVTVTAAGGGGGGGAASSFAWWLDARLWREFGVYVFRATQRAANVFAFALTAALRHRRSSQIATRRWWRRTRAKWAAAKNASSPTGSDGHEKTE</sequence>
<evidence type="ECO:0000313" key="2">
    <source>
        <dbReference type="EMBL" id="EEH56419.1"/>
    </source>
</evidence>
<accession>C1MV13</accession>
<dbReference type="GeneID" id="9684727"/>
<dbReference type="EMBL" id="GG663740">
    <property type="protein sequence ID" value="EEH56419.1"/>
    <property type="molecule type" value="Genomic_DNA"/>
</dbReference>
<evidence type="ECO:0000256" key="1">
    <source>
        <dbReference type="SAM" id="MobiDB-lite"/>
    </source>
</evidence>
<evidence type="ECO:0000313" key="3">
    <source>
        <dbReference type="Proteomes" id="UP000001876"/>
    </source>
</evidence>
<feature type="region of interest" description="Disordered" evidence="1">
    <location>
        <begin position="164"/>
        <end position="183"/>
    </location>
</feature>
<gene>
    <name evidence="2" type="ORF">MICPUCDRAFT_59016</name>
</gene>
<dbReference type="RefSeq" id="XP_003059287.1">
    <property type="nucleotide sequence ID" value="XM_003059241.1"/>
</dbReference>
<proteinExistence type="predicted"/>
<organism evidence="3">
    <name type="scientific">Micromonas pusilla (strain CCMP1545)</name>
    <name type="common">Picoplanktonic green alga</name>
    <dbReference type="NCBI Taxonomy" id="564608"/>
    <lineage>
        <taxon>Eukaryota</taxon>
        <taxon>Viridiplantae</taxon>
        <taxon>Chlorophyta</taxon>
        <taxon>Mamiellophyceae</taxon>
        <taxon>Mamiellales</taxon>
        <taxon>Mamiellaceae</taxon>
        <taxon>Micromonas</taxon>
    </lineage>
</organism>
<protein>
    <submittedName>
        <fullName evidence="2">Predicted protein</fullName>
    </submittedName>
</protein>
<keyword evidence="3" id="KW-1185">Reference proteome</keyword>